<organism evidence="6 7">
    <name type="scientific">Cylindrotheca closterium</name>
    <dbReference type="NCBI Taxonomy" id="2856"/>
    <lineage>
        <taxon>Eukaryota</taxon>
        <taxon>Sar</taxon>
        <taxon>Stramenopiles</taxon>
        <taxon>Ochrophyta</taxon>
        <taxon>Bacillariophyta</taxon>
        <taxon>Bacillariophyceae</taxon>
        <taxon>Bacillariophycidae</taxon>
        <taxon>Bacillariales</taxon>
        <taxon>Bacillariaceae</taxon>
        <taxon>Cylindrotheca</taxon>
    </lineage>
</organism>
<evidence type="ECO:0000256" key="1">
    <source>
        <dbReference type="ARBA" id="ARBA00022679"/>
    </source>
</evidence>
<keyword evidence="7" id="KW-1185">Reference proteome</keyword>
<feature type="chain" id="PRO_5042244546" description="N-acetyltransferase domain-containing protein" evidence="4">
    <location>
        <begin position="22"/>
        <end position="278"/>
    </location>
</feature>
<dbReference type="PANTHER" id="PTHR23091">
    <property type="entry name" value="N-TERMINAL ACETYLTRANSFERASE"/>
    <property type="match status" value="1"/>
</dbReference>
<dbReference type="SUPFAM" id="SSF55729">
    <property type="entry name" value="Acyl-CoA N-acyltransferases (Nat)"/>
    <property type="match status" value="1"/>
</dbReference>
<dbReference type="PANTHER" id="PTHR23091:SF4">
    <property type="entry name" value="N-TERMINAL AMINO-ACID N(ALPHA)-ACETYLTRANSFERASE NATA"/>
    <property type="match status" value="1"/>
</dbReference>
<dbReference type="GO" id="GO:1990190">
    <property type="term" value="F:protein-N-terminal-glutamate acetyltransferase activity"/>
    <property type="evidence" value="ECO:0007669"/>
    <property type="project" value="TreeGrafter"/>
</dbReference>
<dbReference type="AlphaFoldDB" id="A0AAD2JH50"/>
<keyword evidence="2" id="KW-0012">Acyltransferase</keyword>
<dbReference type="PROSITE" id="PS51186">
    <property type="entry name" value="GNAT"/>
    <property type="match status" value="1"/>
</dbReference>
<evidence type="ECO:0000256" key="3">
    <source>
        <dbReference type="ARBA" id="ARBA00025786"/>
    </source>
</evidence>
<dbReference type="Gene3D" id="3.40.630.30">
    <property type="match status" value="1"/>
</dbReference>
<proteinExistence type="inferred from homology"/>
<reference evidence="6" key="1">
    <citation type="submission" date="2023-08" db="EMBL/GenBank/DDBJ databases">
        <authorList>
            <person name="Audoor S."/>
            <person name="Bilcke G."/>
        </authorList>
    </citation>
    <scope>NUCLEOTIDE SEQUENCE</scope>
</reference>
<sequence length="278" mass="31161">MKRPRLLFALLRSSVTALATGEKTRIILPQTQNIQVRLAKKSDISAIQRCNLECLPENYNSQFYQSHLNQWPELAVVCEDVSDVPPDQTGLSFSFPNVAESPPRIIAYVLGKIETRPVKNFDGAGYSKEQVETLGHVTSLAVQDGFRRLGLAQAMMRQLHHHLQHQGIKQCGLHVRTSNEAACRLYQRDGYEIAQIIPAYYQDGEDAYFMRKSLPESSANSAGQSLFFSNRIWKTGPAELRLPRHHIVGQGLSSNALSEKTASSPEYFRGAVITEAQY</sequence>
<protein>
    <recommendedName>
        <fullName evidence="5">N-acetyltransferase domain-containing protein</fullName>
    </recommendedName>
</protein>
<evidence type="ECO:0000259" key="5">
    <source>
        <dbReference type="PROSITE" id="PS51186"/>
    </source>
</evidence>
<keyword evidence="4" id="KW-0732">Signal</keyword>
<dbReference type="GO" id="GO:1990189">
    <property type="term" value="F:protein N-terminal-serine acetyltransferase activity"/>
    <property type="evidence" value="ECO:0007669"/>
    <property type="project" value="TreeGrafter"/>
</dbReference>
<evidence type="ECO:0000256" key="4">
    <source>
        <dbReference type="SAM" id="SignalP"/>
    </source>
</evidence>
<dbReference type="GO" id="GO:0031415">
    <property type="term" value="C:NatA complex"/>
    <property type="evidence" value="ECO:0007669"/>
    <property type="project" value="InterPro"/>
</dbReference>
<comment type="caution">
    <text evidence="6">The sequence shown here is derived from an EMBL/GenBank/DDBJ whole genome shotgun (WGS) entry which is preliminary data.</text>
</comment>
<feature type="signal peptide" evidence="4">
    <location>
        <begin position="1"/>
        <end position="21"/>
    </location>
</feature>
<dbReference type="Pfam" id="PF00583">
    <property type="entry name" value="Acetyltransf_1"/>
    <property type="match status" value="1"/>
</dbReference>
<dbReference type="InterPro" id="IPR000182">
    <property type="entry name" value="GNAT_dom"/>
</dbReference>
<evidence type="ECO:0000313" key="7">
    <source>
        <dbReference type="Proteomes" id="UP001295423"/>
    </source>
</evidence>
<accession>A0AAD2JH50</accession>
<dbReference type="Proteomes" id="UP001295423">
    <property type="component" value="Unassembled WGS sequence"/>
</dbReference>
<comment type="similarity">
    <text evidence="3">Belongs to the acetyltransferase family. ARD1 subfamily.</text>
</comment>
<gene>
    <name evidence="6" type="ORF">CYCCA115_LOCUS12545</name>
</gene>
<dbReference type="EMBL" id="CAKOGP040001763">
    <property type="protein sequence ID" value="CAJ1950351.1"/>
    <property type="molecule type" value="Genomic_DNA"/>
</dbReference>
<evidence type="ECO:0000256" key="2">
    <source>
        <dbReference type="ARBA" id="ARBA00023315"/>
    </source>
</evidence>
<name>A0AAD2JH50_9STRA</name>
<dbReference type="CDD" id="cd04301">
    <property type="entry name" value="NAT_SF"/>
    <property type="match status" value="1"/>
</dbReference>
<evidence type="ECO:0000313" key="6">
    <source>
        <dbReference type="EMBL" id="CAJ1950351.1"/>
    </source>
</evidence>
<dbReference type="InterPro" id="IPR016181">
    <property type="entry name" value="Acyl_CoA_acyltransferase"/>
</dbReference>
<feature type="domain" description="N-acetyltransferase" evidence="5">
    <location>
        <begin position="34"/>
        <end position="215"/>
    </location>
</feature>
<dbReference type="InterPro" id="IPR045047">
    <property type="entry name" value="Ard1-like"/>
</dbReference>
<keyword evidence="1" id="KW-0808">Transferase</keyword>